<dbReference type="InterPro" id="IPR036005">
    <property type="entry name" value="Creatinase/aminopeptidase-like"/>
</dbReference>
<name>A0ABU3QWV6_9GAMM</name>
<keyword evidence="8" id="KW-0482">Metalloprotease</keyword>
<evidence type="ECO:0000256" key="7">
    <source>
        <dbReference type="ARBA" id="ARBA00022801"/>
    </source>
</evidence>
<dbReference type="SUPFAM" id="SSF55920">
    <property type="entry name" value="Creatinase/aminopeptidase"/>
    <property type="match status" value="1"/>
</dbReference>
<evidence type="ECO:0000256" key="6">
    <source>
        <dbReference type="ARBA" id="ARBA00022723"/>
    </source>
</evidence>
<dbReference type="InterPro" id="IPR007865">
    <property type="entry name" value="Aminopep_P_N"/>
</dbReference>
<dbReference type="PROSITE" id="PS00491">
    <property type="entry name" value="PROLINE_PEPTIDASE"/>
    <property type="match status" value="1"/>
</dbReference>
<evidence type="ECO:0000256" key="3">
    <source>
        <dbReference type="ARBA" id="ARBA00008766"/>
    </source>
</evidence>
<dbReference type="PANTHER" id="PTHR43226">
    <property type="entry name" value="XAA-PRO AMINOPEPTIDASE 3"/>
    <property type="match status" value="1"/>
</dbReference>
<dbReference type="Gene3D" id="3.90.230.10">
    <property type="entry name" value="Creatinase/methionine aminopeptidase superfamily"/>
    <property type="match status" value="1"/>
</dbReference>
<keyword evidence="9" id="KW-0464">Manganese</keyword>
<dbReference type="InterPro" id="IPR029149">
    <property type="entry name" value="Creatin/AminoP/Spt16_N"/>
</dbReference>
<dbReference type="PANTHER" id="PTHR43226:SF4">
    <property type="entry name" value="XAA-PRO AMINOPEPTIDASE 3"/>
    <property type="match status" value="1"/>
</dbReference>
<comment type="similarity">
    <text evidence="3">Belongs to the peptidase M24B family.</text>
</comment>
<reference evidence="11 12" key="1">
    <citation type="submission" date="2023-10" db="EMBL/GenBank/DDBJ databases">
        <title>Psychrosphaera aquimaarina strain SW33 isolated from seawater.</title>
        <authorList>
            <person name="Bayburt H."/>
            <person name="Kim J.M."/>
            <person name="Choi B.J."/>
            <person name="Jeon C.O."/>
        </authorList>
    </citation>
    <scope>NUCLEOTIDE SEQUENCE [LARGE SCALE GENOMIC DNA]</scope>
    <source>
        <strain evidence="11 12">KCTC 52743</strain>
    </source>
</reference>
<dbReference type="InterPro" id="IPR052433">
    <property type="entry name" value="X-Pro_dipept-like"/>
</dbReference>
<dbReference type="NCBIfam" id="NF008131">
    <property type="entry name" value="PRK10879.1"/>
    <property type="match status" value="1"/>
</dbReference>
<dbReference type="InterPro" id="IPR001131">
    <property type="entry name" value="Peptidase_M24B_aminopep-P_CS"/>
</dbReference>
<dbReference type="Proteomes" id="UP001257914">
    <property type="component" value="Unassembled WGS sequence"/>
</dbReference>
<gene>
    <name evidence="11" type="primary">pepP</name>
    <name evidence="11" type="ORF">RT723_02585</name>
</gene>
<dbReference type="SUPFAM" id="SSF53092">
    <property type="entry name" value="Creatinase/prolidase N-terminal domain"/>
    <property type="match status" value="1"/>
</dbReference>
<dbReference type="RefSeq" id="WP_315945775.1">
    <property type="nucleotide sequence ID" value="NZ_JAWCUA010000001.1"/>
</dbReference>
<evidence type="ECO:0000313" key="11">
    <source>
        <dbReference type="EMBL" id="MDU0111909.1"/>
    </source>
</evidence>
<evidence type="ECO:0000256" key="1">
    <source>
        <dbReference type="ARBA" id="ARBA00001424"/>
    </source>
</evidence>
<dbReference type="Gene3D" id="3.40.350.10">
    <property type="entry name" value="Creatinase/prolidase N-terminal domain"/>
    <property type="match status" value="1"/>
</dbReference>
<comment type="cofactor">
    <cofactor evidence="2">
        <name>Mn(2+)</name>
        <dbReference type="ChEBI" id="CHEBI:29035"/>
    </cofactor>
</comment>
<evidence type="ECO:0000256" key="2">
    <source>
        <dbReference type="ARBA" id="ARBA00001936"/>
    </source>
</evidence>
<evidence type="ECO:0000256" key="4">
    <source>
        <dbReference type="ARBA" id="ARBA00012574"/>
    </source>
</evidence>
<keyword evidence="11" id="KW-0031">Aminopeptidase</keyword>
<dbReference type="GO" id="GO:0004177">
    <property type="term" value="F:aminopeptidase activity"/>
    <property type="evidence" value="ECO:0007669"/>
    <property type="project" value="UniProtKB-KW"/>
</dbReference>
<dbReference type="InterPro" id="IPR001714">
    <property type="entry name" value="Pept_M24_MAP"/>
</dbReference>
<protein>
    <recommendedName>
        <fullName evidence="4">Xaa-Pro aminopeptidase</fullName>
        <ecNumber evidence="4">3.4.11.9</ecNumber>
    </recommendedName>
</protein>
<evidence type="ECO:0000313" key="12">
    <source>
        <dbReference type="Proteomes" id="UP001257914"/>
    </source>
</evidence>
<evidence type="ECO:0000256" key="9">
    <source>
        <dbReference type="ARBA" id="ARBA00023211"/>
    </source>
</evidence>
<dbReference type="InterPro" id="IPR000994">
    <property type="entry name" value="Pept_M24"/>
</dbReference>
<comment type="catalytic activity">
    <reaction evidence="1">
        <text>Release of any N-terminal amino acid, including proline, that is linked to proline, even from a dipeptide or tripeptide.</text>
        <dbReference type="EC" id="3.4.11.9"/>
    </reaction>
</comment>
<keyword evidence="5" id="KW-0645">Protease</keyword>
<dbReference type="PRINTS" id="PR00599">
    <property type="entry name" value="MAPEPTIDASE"/>
</dbReference>
<accession>A0ABU3QWV6</accession>
<dbReference type="EMBL" id="JAWCUA010000001">
    <property type="protein sequence ID" value="MDU0111909.1"/>
    <property type="molecule type" value="Genomic_DNA"/>
</dbReference>
<feature type="domain" description="Aminopeptidase P N-terminal" evidence="10">
    <location>
        <begin position="4"/>
        <end position="138"/>
    </location>
</feature>
<organism evidence="11 12">
    <name type="scientific">Psychrosphaera aquimarina</name>
    <dbReference type="NCBI Taxonomy" id="2044854"/>
    <lineage>
        <taxon>Bacteria</taxon>
        <taxon>Pseudomonadati</taxon>
        <taxon>Pseudomonadota</taxon>
        <taxon>Gammaproteobacteria</taxon>
        <taxon>Alteromonadales</taxon>
        <taxon>Pseudoalteromonadaceae</taxon>
        <taxon>Psychrosphaera</taxon>
    </lineage>
</organism>
<evidence type="ECO:0000256" key="5">
    <source>
        <dbReference type="ARBA" id="ARBA00022670"/>
    </source>
</evidence>
<comment type="caution">
    <text evidence="11">The sequence shown here is derived from an EMBL/GenBank/DDBJ whole genome shotgun (WGS) entry which is preliminary data.</text>
</comment>
<dbReference type="EC" id="3.4.11.9" evidence="4"/>
<dbReference type="Pfam" id="PF05195">
    <property type="entry name" value="AMP_N"/>
    <property type="match status" value="1"/>
</dbReference>
<dbReference type="CDD" id="cd01087">
    <property type="entry name" value="Prolidase"/>
    <property type="match status" value="1"/>
</dbReference>
<dbReference type="SMART" id="SM01011">
    <property type="entry name" value="AMP_N"/>
    <property type="match status" value="1"/>
</dbReference>
<sequence>MPSIPINEFKLRREQLLAKLADNSLVVMSAAKEVTRSRDTDYAFRQNSDFHYLTGFPEPDAWLILEKVGGVTKTSLICRVKDKTAEIWQGRRIGKDQAKQQYQFDYTASLDELESVLKTSLNNKDVLYWSQGDDESTDKQVFSLLAQLRSSARMGLTAPNKQIDVRPLIHEMRLYKSANEINVMKSAGEISAAAHCRAMRFSATQVKLNKPVFEYQLEAEIHHHFAMNNARFPAYGTIVGGGDNACILHYTENQDQIKPTDMVLIDAGCELEGYAADITRTFPVNGKFSPEQKVIYQLVLNAQQAVFSAIKPGVTLSELTSISVKVITSGLLELGILTGDINTVLTQNAHRAYYMHGLSHWLGLDVHDVGNYNIEGDARPLEAGMVFTVEPGIYIDADSNCDSKWHGIGVRIEDNIVITEDGFINLTDSVPKTVEEIESLMA</sequence>
<dbReference type="Pfam" id="PF00557">
    <property type="entry name" value="Peptidase_M24"/>
    <property type="match status" value="1"/>
</dbReference>
<keyword evidence="12" id="KW-1185">Reference proteome</keyword>
<evidence type="ECO:0000259" key="10">
    <source>
        <dbReference type="SMART" id="SM01011"/>
    </source>
</evidence>
<keyword evidence="6" id="KW-0479">Metal-binding</keyword>
<evidence type="ECO:0000256" key="8">
    <source>
        <dbReference type="ARBA" id="ARBA00023049"/>
    </source>
</evidence>
<keyword evidence="7 11" id="KW-0378">Hydrolase</keyword>
<proteinExistence type="inferred from homology"/>